<dbReference type="InterPro" id="IPR011250">
    <property type="entry name" value="OMP/PagP_B-barrel"/>
</dbReference>
<evidence type="ECO:0000256" key="8">
    <source>
        <dbReference type="ARBA" id="ARBA00023237"/>
    </source>
</evidence>
<keyword evidence="11" id="KW-0732">Signal</keyword>
<dbReference type="GO" id="GO:0005509">
    <property type="term" value="F:calcium ion binding"/>
    <property type="evidence" value="ECO:0007669"/>
    <property type="project" value="InterPro"/>
</dbReference>
<evidence type="ECO:0000256" key="6">
    <source>
        <dbReference type="ARBA" id="ARBA00023114"/>
    </source>
</evidence>
<dbReference type="InterPro" id="IPR028974">
    <property type="entry name" value="TSP_type-3_rpt"/>
</dbReference>
<evidence type="ECO:0000256" key="3">
    <source>
        <dbReference type="ARBA" id="ARBA00022452"/>
    </source>
</evidence>
<dbReference type="InterPro" id="IPR006664">
    <property type="entry name" value="OMP_bac"/>
</dbReference>
<dbReference type="InterPro" id="IPR036737">
    <property type="entry name" value="OmpA-like_sf"/>
</dbReference>
<accession>A0A4S4NP26</accession>
<evidence type="ECO:0000313" key="13">
    <source>
        <dbReference type="EMBL" id="THH41642.1"/>
    </source>
</evidence>
<dbReference type="Pfam" id="PF00691">
    <property type="entry name" value="OmpA"/>
    <property type="match status" value="1"/>
</dbReference>
<keyword evidence="14" id="KW-1185">Reference proteome</keyword>
<evidence type="ECO:0000256" key="9">
    <source>
        <dbReference type="PROSITE-ProRule" id="PRU00473"/>
    </source>
</evidence>
<protein>
    <submittedName>
        <fullName evidence="13">OmpA family protein</fullName>
    </submittedName>
</protein>
<sequence length="516" mass="56587">MKLIKTSLTGLLLCICGALSAQGTPLPTTTSPDSTMAVGMAEEGALNKRDQPSMLEIGISPYYSWLSGDVTSKGGFGGGIHLRKSLDHLFSLRVDGVFAVSKGDDETGDNSNNRRFETNWLSGTGYGVVTLNNFTFKGDIRNMNLFMMAGAGGNFYATEFQCNGNVRGNGCASNPNGSPFEEGRNGEIDQSFRTHAAFGTGINFRINERFNIGAEYQVYVPFGNRADLVDGYDDGDFRDVQHVAGIALNFNIGNPNTHTEPRYWTNAFTPVKEDIATLNRRVDEVTTDTDNDGIADAVDQEPNTPAGATVDSRGRTLDSDSDGVPDFRDKEPFFPPRVGEVVDADGVVVERIDAPLSEDEVQTMIDNSLSTAMSERDQKDITRINTPGGAIYLPMLYFPLNGSNIQYEDYGMLASIARVLDANPGMRLIVRGYTDRTGDMEYNQKLSYRRALNVINHLVDNFSIARDRLILQYRGEDEAIVPLDRSRVNRRVEFLTGVPDAQEDPAPEGVEVPEGN</sequence>
<feature type="region of interest" description="Disordered" evidence="10">
    <location>
        <begin position="288"/>
        <end position="332"/>
    </location>
</feature>
<proteinExistence type="predicted"/>
<evidence type="ECO:0000256" key="2">
    <source>
        <dbReference type="ARBA" id="ARBA00022448"/>
    </source>
</evidence>
<dbReference type="InterPro" id="IPR050330">
    <property type="entry name" value="Bact_OuterMem_StrucFunc"/>
</dbReference>
<dbReference type="Proteomes" id="UP000308528">
    <property type="component" value="Unassembled WGS sequence"/>
</dbReference>
<dbReference type="PROSITE" id="PS51123">
    <property type="entry name" value="OMPA_2"/>
    <property type="match status" value="1"/>
</dbReference>
<dbReference type="SUPFAM" id="SSF56925">
    <property type="entry name" value="OMPA-like"/>
    <property type="match status" value="1"/>
</dbReference>
<dbReference type="Gene3D" id="4.10.1080.10">
    <property type="entry name" value="TSP type-3 repeat"/>
    <property type="match status" value="1"/>
</dbReference>
<organism evidence="13 14">
    <name type="scientific">Neolewinella litorea</name>
    <dbReference type="NCBI Taxonomy" id="2562452"/>
    <lineage>
        <taxon>Bacteria</taxon>
        <taxon>Pseudomonadati</taxon>
        <taxon>Bacteroidota</taxon>
        <taxon>Saprospiria</taxon>
        <taxon>Saprospirales</taxon>
        <taxon>Lewinellaceae</taxon>
        <taxon>Neolewinella</taxon>
    </lineage>
</organism>
<keyword evidence="6" id="KW-0626">Porin</keyword>
<feature type="domain" description="OmpA-like" evidence="12">
    <location>
        <begin position="385"/>
        <end position="500"/>
    </location>
</feature>
<keyword evidence="3" id="KW-1134">Transmembrane beta strand</keyword>
<gene>
    <name evidence="13" type="ORF">E4021_03340</name>
</gene>
<dbReference type="GO" id="GO:0006811">
    <property type="term" value="P:monoatomic ion transport"/>
    <property type="evidence" value="ECO:0007669"/>
    <property type="project" value="UniProtKB-KW"/>
</dbReference>
<keyword evidence="5" id="KW-0406">Ion transport</keyword>
<dbReference type="AlphaFoldDB" id="A0A4S4NP26"/>
<dbReference type="Gene3D" id="3.30.1330.60">
    <property type="entry name" value="OmpA-like domain"/>
    <property type="match status" value="1"/>
</dbReference>
<feature type="signal peptide" evidence="11">
    <location>
        <begin position="1"/>
        <end position="21"/>
    </location>
</feature>
<evidence type="ECO:0000256" key="7">
    <source>
        <dbReference type="ARBA" id="ARBA00023136"/>
    </source>
</evidence>
<dbReference type="SUPFAM" id="SSF103647">
    <property type="entry name" value="TSP type-3 repeat"/>
    <property type="match status" value="1"/>
</dbReference>
<comment type="caution">
    <text evidence="13">The sequence shown here is derived from an EMBL/GenBank/DDBJ whole genome shotgun (WGS) entry which is preliminary data.</text>
</comment>
<feature type="chain" id="PRO_5020600661" evidence="11">
    <location>
        <begin position="22"/>
        <end position="516"/>
    </location>
</feature>
<dbReference type="EMBL" id="SRSF01000001">
    <property type="protein sequence ID" value="THH41642.1"/>
    <property type="molecule type" value="Genomic_DNA"/>
</dbReference>
<evidence type="ECO:0000256" key="10">
    <source>
        <dbReference type="SAM" id="MobiDB-lite"/>
    </source>
</evidence>
<keyword evidence="7 9" id="KW-0472">Membrane</keyword>
<dbReference type="PANTHER" id="PTHR30329">
    <property type="entry name" value="STATOR ELEMENT OF FLAGELLAR MOTOR COMPLEX"/>
    <property type="match status" value="1"/>
</dbReference>
<dbReference type="GO" id="GO:0015288">
    <property type="term" value="F:porin activity"/>
    <property type="evidence" value="ECO:0007669"/>
    <property type="project" value="UniProtKB-KW"/>
</dbReference>
<name>A0A4S4NP26_9BACT</name>
<evidence type="ECO:0000256" key="5">
    <source>
        <dbReference type="ARBA" id="ARBA00023065"/>
    </source>
</evidence>
<dbReference type="PANTHER" id="PTHR30329:SF21">
    <property type="entry name" value="LIPOPROTEIN YIAD-RELATED"/>
    <property type="match status" value="1"/>
</dbReference>
<evidence type="ECO:0000256" key="1">
    <source>
        <dbReference type="ARBA" id="ARBA00004571"/>
    </source>
</evidence>
<dbReference type="OrthoDB" id="1522982at2"/>
<keyword evidence="8" id="KW-0998">Cell outer membrane</keyword>
<evidence type="ECO:0000259" key="12">
    <source>
        <dbReference type="PROSITE" id="PS51123"/>
    </source>
</evidence>
<evidence type="ECO:0000256" key="4">
    <source>
        <dbReference type="ARBA" id="ARBA00022692"/>
    </source>
</evidence>
<dbReference type="CDD" id="cd07185">
    <property type="entry name" value="OmpA_C-like"/>
    <property type="match status" value="1"/>
</dbReference>
<dbReference type="GO" id="GO:0009279">
    <property type="term" value="C:cell outer membrane"/>
    <property type="evidence" value="ECO:0007669"/>
    <property type="project" value="UniProtKB-SubCell"/>
</dbReference>
<keyword evidence="4" id="KW-0812">Transmembrane</keyword>
<dbReference type="RefSeq" id="WP_136456486.1">
    <property type="nucleotide sequence ID" value="NZ_SRSF01000001.1"/>
</dbReference>
<dbReference type="SUPFAM" id="SSF103088">
    <property type="entry name" value="OmpA-like"/>
    <property type="match status" value="1"/>
</dbReference>
<keyword evidence="2" id="KW-0813">Transport</keyword>
<dbReference type="InterPro" id="IPR006665">
    <property type="entry name" value="OmpA-like"/>
</dbReference>
<evidence type="ECO:0000256" key="11">
    <source>
        <dbReference type="SAM" id="SignalP"/>
    </source>
</evidence>
<evidence type="ECO:0000313" key="14">
    <source>
        <dbReference type="Proteomes" id="UP000308528"/>
    </source>
</evidence>
<comment type="subcellular location">
    <subcellularLocation>
        <location evidence="1">Cell outer membrane</location>
        <topology evidence="1">Multi-pass membrane protein</topology>
    </subcellularLocation>
</comment>
<dbReference type="GO" id="GO:0046930">
    <property type="term" value="C:pore complex"/>
    <property type="evidence" value="ECO:0007669"/>
    <property type="project" value="UniProtKB-KW"/>
</dbReference>
<reference evidence="13 14" key="1">
    <citation type="submission" date="2019-04" db="EMBL/GenBank/DDBJ databases">
        <title>Lewinella litorea sp. nov., isolated from a marine sand.</title>
        <authorList>
            <person name="Yoon J.-H."/>
        </authorList>
    </citation>
    <scope>NUCLEOTIDE SEQUENCE [LARGE SCALE GENOMIC DNA]</scope>
    <source>
        <strain evidence="13 14">HSMS-39</strain>
    </source>
</reference>
<dbReference type="PRINTS" id="PR01021">
    <property type="entry name" value="OMPADOMAIN"/>
</dbReference>